<evidence type="ECO:0000313" key="3">
    <source>
        <dbReference type="Proteomes" id="UP000820977"/>
    </source>
</evidence>
<gene>
    <name evidence="2" type="ORF">HPS54_03780</name>
</gene>
<keyword evidence="1" id="KW-0732">Signal</keyword>
<dbReference type="EMBL" id="JABKKJ010000004">
    <property type="protein sequence ID" value="NPE24643.1"/>
    <property type="molecule type" value="Genomic_DNA"/>
</dbReference>
<sequence length="273" mass="30589">MKKHLISLTLLLITVQATQAQLIISQKDNNTVADFRNAFLYKGGNIEDHKELNIVTFESRTQDVNGTSPLYSSECIAVYNISYIKDKIRIKRNVIESASQKNSKNSRPATPDLTKKLVNRILAEGTRSINTKYVPVTTAMKEGTTELTIDNITGKDTISTKTLGIVTTLESAKEKLTYASQENTMYIDNLLKINATVSMKSNGGDKNKEYNSTDNVYENIYIIQIDKTDCDIKEYIKGLKVNLKSLREYIAGKGNMNDGIKKEICDILKKQGL</sequence>
<protein>
    <submittedName>
        <fullName evidence="2">Uncharacterized protein</fullName>
    </submittedName>
</protein>
<evidence type="ECO:0000256" key="1">
    <source>
        <dbReference type="SAM" id="SignalP"/>
    </source>
</evidence>
<dbReference type="RefSeq" id="WP_172344141.1">
    <property type="nucleotide sequence ID" value="NZ_CASYYZ010000035.1"/>
</dbReference>
<keyword evidence="3" id="KW-1185">Reference proteome</keyword>
<organism evidence="2 3">
    <name type="scientific">Xylanibacter caecicola</name>
    <dbReference type="NCBI Taxonomy" id="2736294"/>
    <lineage>
        <taxon>Bacteria</taxon>
        <taxon>Pseudomonadati</taxon>
        <taxon>Bacteroidota</taxon>
        <taxon>Bacteroidia</taxon>
        <taxon>Bacteroidales</taxon>
        <taxon>Prevotellaceae</taxon>
        <taxon>Xylanibacter</taxon>
    </lineage>
</organism>
<comment type="caution">
    <text evidence="2">The sequence shown here is derived from an EMBL/GenBank/DDBJ whole genome shotgun (WGS) entry which is preliminary data.</text>
</comment>
<proteinExistence type="predicted"/>
<feature type="signal peptide" evidence="1">
    <location>
        <begin position="1"/>
        <end position="20"/>
    </location>
</feature>
<reference evidence="2 3" key="1">
    <citation type="submission" date="2020-05" db="EMBL/GenBank/DDBJ databases">
        <title>Distinct polysaccharide utilization as determinants for interspecies competition between intestinal Prevotella spp.</title>
        <authorList>
            <person name="Galvez E.J.C."/>
            <person name="Iljazovic A."/>
            <person name="Strowig T."/>
        </authorList>
    </citation>
    <scope>NUCLEOTIDE SEQUENCE [LARGE SCALE GENOMIC DNA]</scope>
    <source>
        <strain evidence="2 3">PCHR</strain>
    </source>
</reference>
<feature type="chain" id="PRO_5047111737" evidence="1">
    <location>
        <begin position="21"/>
        <end position="273"/>
    </location>
</feature>
<evidence type="ECO:0000313" key="2">
    <source>
        <dbReference type="EMBL" id="NPE24643.1"/>
    </source>
</evidence>
<accession>A0ABX2B033</accession>
<dbReference type="Proteomes" id="UP000820977">
    <property type="component" value="Unassembled WGS sequence"/>
</dbReference>
<name>A0ABX2B033_9BACT</name>